<evidence type="ECO:0000256" key="4">
    <source>
        <dbReference type="ARBA" id="ARBA00022692"/>
    </source>
</evidence>
<sequence length="237" mass="25601">MAEDKVELHNMEKALVDKMGQHDAREPKLFERLFQPCVAELLGSALPFFVFIGCVSVIENVADAGRLQPALRWLTDSGSHFNPAFTVAVFLCGGMDLKMVAPYLISQLTGGLLGAVMANVSKIHAKYAQAQGAAFTLLQADDLIMKALFGEIAMTCLVTMVVLLGAVNAKSKSPLVPFLVGCTVIINILVGGDVSGTCLNPARALGPAVLTNYWTHHWPFFPCRILLGDNNTRLLMK</sequence>
<reference evidence="9" key="2">
    <citation type="submission" date="2025-09" db="UniProtKB">
        <authorList>
            <consortium name="Ensembl"/>
        </authorList>
    </citation>
    <scope>IDENTIFICATION</scope>
</reference>
<keyword evidence="6 8" id="KW-0472">Membrane</keyword>
<dbReference type="PANTHER" id="PTHR45665">
    <property type="entry name" value="AQUAPORIN-8"/>
    <property type="match status" value="1"/>
</dbReference>
<keyword evidence="4 7" id="KW-0812">Transmembrane</keyword>
<keyword evidence="5 8" id="KW-1133">Transmembrane helix</keyword>
<evidence type="ECO:0000256" key="2">
    <source>
        <dbReference type="ARBA" id="ARBA00006175"/>
    </source>
</evidence>
<dbReference type="InterPro" id="IPR023271">
    <property type="entry name" value="Aquaporin-like"/>
</dbReference>
<evidence type="ECO:0000256" key="3">
    <source>
        <dbReference type="ARBA" id="ARBA00022448"/>
    </source>
</evidence>
<proteinExistence type="inferred from homology"/>
<evidence type="ECO:0000313" key="10">
    <source>
        <dbReference type="Proteomes" id="UP000472270"/>
    </source>
</evidence>
<dbReference type="AlphaFoldDB" id="A0A673N162"/>
<dbReference type="InterPro" id="IPR022357">
    <property type="entry name" value="MIP_CS"/>
</dbReference>
<feature type="transmembrane region" description="Helical" evidence="8">
    <location>
        <begin position="147"/>
        <end position="167"/>
    </location>
</feature>
<comment type="similarity">
    <text evidence="2 7">Belongs to the MIP/aquaporin (TC 1.A.8) family.</text>
</comment>
<dbReference type="Gene3D" id="1.20.1080.10">
    <property type="entry name" value="Glycerol uptake facilitator protein"/>
    <property type="match status" value="1"/>
</dbReference>
<dbReference type="InterPro" id="IPR000425">
    <property type="entry name" value="MIP"/>
</dbReference>
<dbReference type="Pfam" id="PF00230">
    <property type="entry name" value="MIP"/>
    <property type="match status" value="1"/>
</dbReference>
<name>A0A673N162_9TELE</name>
<protein>
    <submittedName>
        <fullName evidence="9">Aquaporin 8b</fullName>
    </submittedName>
</protein>
<comment type="subcellular location">
    <subcellularLocation>
        <location evidence="1">Membrane</location>
        <topology evidence="1">Multi-pass membrane protein</topology>
    </subcellularLocation>
</comment>
<evidence type="ECO:0000256" key="7">
    <source>
        <dbReference type="RuleBase" id="RU000477"/>
    </source>
</evidence>
<keyword evidence="10" id="KW-1185">Reference proteome</keyword>
<reference evidence="9" key="1">
    <citation type="submission" date="2025-08" db="UniProtKB">
        <authorList>
            <consortium name="Ensembl"/>
        </authorList>
    </citation>
    <scope>IDENTIFICATION</scope>
</reference>
<dbReference type="GO" id="GO:0005886">
    <property type="term" value="C:plasma membrane"/>
    <property type="evidence" value="ECO:0007669"/>
    <property type="project" value="TreeGrafter"/>
</dbReference>
<feature type="transmembrane region" description="Helical" evidence="8">
    <location>
        <begin position="174"/>
        <end position="192"/>
    </location>
</feature>
<keyword evidence="3 7" id="KW-0813">Transport</keyword>
<dbReference type="Proteomes" id="UP000472270">
    <property type="component" value="Unassembled WGS sequence"/>
</dbReference>
<dbReference type="SUPFAM" id="SSF81338">
    <property type="entry name" value="Aquaporin-like"/>
    <property type="match status" value="1"/>
</dbReference>
<dbReference type="PRINTS" id="PR00783">
    <property type="entry name" value="MINTRINSICP"/>
</dbReference>
<feature type="transmembrane region" description="Helical" evidence="8">
    <location>
        <begin position="41"/>
        <end position="62"/>
    </location>
</feature>
<evidence type="ECO:0000256" key="5">
    <source>
        <dbReference type="ARBA" id="ARBA00022989"/>
    </source>
</evidence>
<dbReference type="PROSITE" id="PS00221">
    <property type="entry name" value="MIP"/>
    <property type="match status" value="1"/>
</dbReference>
<evidence type="ECO:0000256" key="6">
    <source>
        <dbReference type="ARBA" id="ARBA00023136"/>
    </source>
</evidence>
<evidence type="ECO:0000313" key="9">
    <source>
        <dbReference type="Ensembl" id="ENSSRHP00000095747.1"/>
    </source>
</evidence>
<organism evidence="9 10">
    <name type="scientific">Sinocyclocheilus rhinocerous</name>
    <dbReference type="NCBI Taxonomy" id="307959"/>
    <lineage>
        <taxon>Eukaryota</taxon>
        <taxon>Metazoa</taxon>
        <taxon>Chordata</taxon>
        <taxon>Craniata</taxon>
        <taxon>Vertebrata</taxon>
        <taxon>Euteleostomi</taxon>
        <taxon>Actinopterygii</taxon>
        <taxon>Neopterygii</taxon>
        <taxon>Teleostei</taxon>
        <taxon>Ostariophysi</taxon>
        <taxon>Cypriniformes</taxon>
        <taxon>Cyprinidae</taxon>
        <taxon>Cyprininae</taxon>
        <taxon>Sinocyclocheilus</taxon>
    </lineage>
</organism>
<evidence type="ECO:0000256" key="1">
    <source>
        <dbReference type="ARBA" id="ARBA00004141"/>
    </source>
</evidence>
<dbReference type="InterPro" id="IPR034294">
    <property type="entry name" value="Aquaporin_transptr"/>
</dbReference>
<dbReference type="GO" id="GO:0015250">
    <property type="term" value="F:water channel activity"/>
    <property type="evidence" value="ECO:0007669"/>
    <property type="project" value="TreeGrafter"/>
</dbReference>
<evidence type="ECO:0000256" key="8">
    <source>
        <dbReference type="SAM" id="Phobius"/>
    </source>
</evidence>
<dbReference type="PANTHER" id="PTHR45665:SF11">
    <property type="entry name" value="AQUAPORIN 8B-RELATED"/>
    <property type="match status" value="1"/>
</dbReference>
<dbReference type="Ensembl" id="ENSSRHT00000098347.1">
    <property type="protein sequence ID" value="ENSSRHP00000095747.1"/>
    <property type="gene ID" value="ENSSRHG00000047079.1"/>
</dbReference>
<accession>A0A673N162</accession>